<comment type="caution">
    <text evidence="1">The sequence shown here is derived from an EMBL/GenBank/DDBJ whole genome shotgun (WGS) entry which is preliminary data.</text>
</comment>
<dbReference type="Proteomes" id="UP000317176">
    <property type="component" value="Unassembled WGS sequence"/>
</dbReference>
<evidence type="ECO:0000313" key="2">
    <source>
        <dbReference type="Proteomes" id="UP000317176"/>
    </source>
</evidence>
<protein>
    <submittedName>
        <fullName evidence="1">Uncharacterized protein</fullName>
    </submittedName>
</protein>
<reference evidence="1 2" key="1">
    <citation type="journal article" date="2015" name="Stand. Genomic Sci.">
        <title>Genomic Encyclopedia of Bacterial and Archaeal Type Strains, Phase III: the genomes of soil and plant-associated and newly described type strains.</title>
        <authorList>
            <person name="Whitman W.B."/>
            <person name="Woyke T."/>
            <person name="Klenk H.P."/>
            <person name="Zhou Y."/>
            <person name="Lilburn T.G."/>
            <person name="Beck B.J."/>
            <person name="De Vos P."/>
            <person name="Vandamme P."/>
            <person name="Eisen J.A."/>
            <person name="Garrity G."/>
            <person name="Hugenholtz P."/>
            <person name="Kyrpides N.C."/>
        </authorList>
    </citation>
    <scope>NUCLEOTIDE SEQUENCE [LARGE SCALE GENOMIC DNA]</scope>
    <source>
        <strain evidence="1 2">CGMCC 1.10947</strain>
    </source>
</reference>
<dbReference type="RefSeq" id="WP_145630084.1">
    <property type="nucleotide sequence ID" value="NZ_CP088014.1"/>
</dbReference>
<keyword evidence="2" id="KW-1185">Reference proteome</keyword>
<gene>
    <name evidence="1" type="ORF">IQ17_01677</name>
</gene>
<dbReference type="AlphaFoldDB" id="A0A562LMN5"/>
<organism evidence="1 2">
    <name type="scientific">Bradyrhizobium daqingense</name>
    <dbReference type="NCBI Taxonomy" id="993502"/>
    <lineage>
        <taxon>Bacteria</taxon>
        <taxon>Pseudomonadati</taxon>
        <taxon>Pseudomonadota</taxon>
        <taxon>Alphaproteobacteria</taxon>
        <taxon>Hyphomicrobiales</taxon>
        <taxon>Nitrobacteraceae</taxon>
        <taxon>Bradyrhizobium</taxon>
    </lineage>
</organism>
<name>A0A562LMN5_9BRAD</name>
<evidence type="ECO:0000313" key="1">
    <source>
        <dbReference type="EMBL" id="TWI08853.1"/>
    </source>
</evidence>
<dbReference type="EMBL" id="VLKL01000003">
    <property type="protein sequence ID" value="TWI08853.1"/>
    <property type="molecule type" value="Genomic_DNA"/>
</dbReference>
<sequence>MTDELKRIVVDLEAELVRSIARTADEAPLRAAGDRAFDRLRELKKSSPELFESILLVAIEVNTKLNMAIETVKR</sequence>
<proteinExistence type="predicted"/>
<accession>A0A562LMN5</accession>